<evidence type="ECO:0000313" key="3">
    <source>
        <dbReference type="Proteomes" id="UP000326903"/>
    </source>
</evidence>
<organism evidence="2 3">
    <name type="scientific">Ginsengibacter hankyongi</name>
    <dbReference type="NCBI Taxonomy" id="2607284"/>
    <lineage>
        <taxon>Bacteria</taxon>
        <taxon>Pseudomonadati</taxon>
        <taxon>Bacteroidota</taxon>
        <taxon>Chitinophagia</taxon>
        <taxon>Chitinophagales</taxon>
        <taxon>Chitinophagaceae</taxon>
        <taxon>Ginsengibacter</taxon>
    </lineage>
</organism>
<dbReference type="Proteomes" id="UP000326903">
    <property type="component" value="Unassembled WGS sequence"/>
</dbReference>
<dbReference type="EMBL" id="VYQF01000010">
    <property type="protein sequence ID" value="KAA9035917.1"/>
    <property type="molecule type" value="Genomic_DNA"/>
</dbReference>
<evidence type="ECO:0000259" key="1">
    <source>
        <dbReference type="Pfam" id="PF08818"/>
    </source>
</evidence>
<dbReference type="Pfam" id="PF08818">
    <property type="entry name" value="DUF1801"/>
    <property type="match status" value="1"/>
</dbReference>
<dbReference type="Gene3D" id="3.90.1150.200">
    <property type="match status" value="1"/>
</dbReference>
<dbReference type="SUPFAM" id="SSF159888">
    <property type="entry name" value="YdhG-like"/>
    <property type="match status" value="1"/>
</dbReference>
<name>A0A5J5IEZ7_9BACT</name>
<gene>
    <name evidence="2" type="ORF">FW778_20425</name>
</gene>
<comment type="caution">
    <text evidence="2">The sequence shown here is derived from an EMBL/GenBank/DDBJ whole genome shotgun (WGS) entry which is preliminary data.</text>
</comment>
<dbReference type="RefSeq" id="WP_150416744.1">
    <property type="nucleotide sequence ID" value="NZ_VYQF01000010.1"/>
</dbReference>
<dbReference type="AlphaFoldDB" id="A0A5J5IEZ7"/>
<dbReference type="InterPro" id="IPR014922">
    <property type="entry name" value="YdhG-like"/>
</dbReference>
<accession>A0A5J5IEZ7</accession>
<reference evidence="2 3" key="1">
    <citation type="submission" date="2019-09" db="EMBL/GenBank/DDBJ databases">
        <title>Draft genome sequence of Ginsengibacter sp. BR5-29.</title>
        <authorList>
            <person name="Im W.-T."/>
        </authorList>
    </citation>
    <scope>NUCLEOTIDE SEQUENCE [LARGE SCALE GENOMIC DNA]</scope>
    <source>
        <strain evidence="2 3">BR5-29</strain>
    </source>
</reference>
<evidence type="ECO:0000313" key="2">
    <source>
        <dbReference type="EMBL" id="KAA9035917.1"/>
    </source>
</evidence>
<sequence>MAKNKTTETSNSVSTYLNNIPDADRRKDCTEITALIYKVTRLEPKMWGTGIVGFGSYHYKYESGHEGDAPLAAFASRANAIVLYLSISPEQRDKLHTKFGKHKTGKGCIYIPALQDINLTILSKMIKYSVANNMSKEHA</sequence>
<protein>
    <submittedName>
        <fullName evidence="2">DUF1801 domain-containing protein</fullName>
    </submittedName>
</protein>
<keyword evidence="3" id="KW-1185">Reference proteome</keyword>
<feature type="domain" description="YdhG-like" evidence="1">
    <location>
        <begin position="25"/>
        <end position="129"/>
    </location>
</feature>
<proteinExistence type="predicted"/>